<proteinExistence type="predicted"/>
<evidence type="ECO:0008006" key="3">
    <source>
        <dbReference type="Google" id="ProtNLM"/>
    </source>
</evidence>
<reference evidence="1 2" key="1">
    <citation type="journal article" date="2018" name="Int. J. Syst. Evol. Microbiol.">
        <title>Flavobacterium chryseum sp. nov. and Flavobacterium psychroterrae sp. nov., novel environmental bacteria isolated from Antarctica.</title>
        <authorList>
            <person name="Kralova S."/>
            <person name="Svec P."/>
            <person name="Busse H.J."/>
            <person name="Stankova E."/>
            <person name="Vaczi P."/>
            <person name="Sedlacek I."/>
        </authorList>
    </citation>
    <scope>NUCLEOTIDE SEQUENCE [LARGE SCALE GENOMIC DNA]</scope>
    <source>
        <strain evidence="1 2">CCM 8827</strain>
    </source>
</reference>
<sequence length="110" mass="12404">MKIDLRLTPENAIIIAATIEAVYNTNAITRRNKAVLSIALDVAAKLDAKAVLAKGKKNHFDAKKKIKVSLKFHEADMLELLLLQQIKNVQEPYIRQQIQKTIDDLNQKLA</sequence>
<comment type="caution">
    <text evidence="1">The sequence shown here is derived from an EMBL/GenBank/DDBJ whole genome shotgun (WGS) entry which is preliminary data.</text>
</comment>
<gene>
    <name evidence="1" type="ORF">KHA90_15785</name>
</gene>
<dbReference type="RefSeq" id="WP_213302488.1">
    <property type="nucleotide sequence ID" value="NZ_JAGYVZ010000014.1"/>
</dbReference>
<dbReference type="Proteomes" id="UP000722625">
    <property type="component" value="Unassembled WGS sequence"/>
</dbReference>
<dbReference type="EMBL" id="JAGYVZ010000014">
    <property type="protein sequence ID" value="MBS7232480.1"/>
    <property type="molecule type" value="Genomic_DNA"/>
</dbReference>
<keyword evidence="2" id="KW-1185">Reference proteome</keyword>
<name>A0ABS5PF50_9FLAO</name>
<organism evidence="1 2">
    <name type="scientific">Flavobacterium psychroterrae</name>
    <dbReference type="NCBI Taxonomy" id="2133767"/>
    <lineage>
        <taxon>Bacteria</taxon>
        <taxon>Pseudomonadati</taxon>
        <taxon>Bacteroidota</taxon>
        <taxon>Flavobacteriia</taxon>
        <taxon>Flavobacteriales</taxon>
        <taxon>Flavobacteriaceae</taxon>
        <taxon>Flavobacterium</taxon>
    </lineage>
</organism>
<protein>
    <recommendedName>
        <fullName evidence="3">Four helix bundle protein</fullName>
    </recommendedName>
</protein>
<accession>A0ABS5PF50</accession>
<evidence type="ECO:0000313" key="2">
    <source>
        <dbReference type="Proteomes" id="UP000722625"/>
    </source>
</evidence>
<evidence type="ECO:0000313" key="1">
    <source>
        <dbReference type="EMBL" id="MBS7232480.1"/>
    </source>
</evidence>